<dbReference type="Pfam" id="PF01451">
    <property type="entry name" value="LMWPc"/>
    <property type="match status" value="1"/>
</dbReference>
<gene>
    <name evidence="8" type="ORF">SINU_06090</name>
</gene>
<dbReference type="InterPro" id="IPR036196">
    <property type="entry name" value="Ptyr_pPase_sf"/>
</dbReference>
<dbReference type="FunFam" id="3.40.50.2300:FF:000113">
    <property type="entry name" value="Low molecular weight protein-tyrosine-phosphatase"/>
    <property type="match status" value="1"/>
</dbReference>
<keyword evidence="3" id="KW-0378">Hydrolase</keyword>
<feature type="active site" description="Proton donor" evidence="6">
    <location>
        <position position="125"/>
    </location>
</feature>
<sequence length="152" mass="17465">MRLLFVCLGNICRSPMAEAVMRAKIAAIGLDQKITVDSAGTGNWHVGEPPHQGTQRELKKASIPYNQIRARQITTDDFQTFDLIIAMDRQNEQDLHRLAANMNNKANIRRFMTYLNDQPEPDVPDPYYTGRFDEVFDRIDRGTDRILETLIK</sequence>
<evidence type="ECO:0000256" key="3">
    <source>
        <dbReference type="ARBA" id="ARBA00022801"/>
    </source>
</evidence>
<dbReference type="EMBL" id="AFVQ02000072">
    <property type="protein sequence ID" value="KLI02798.1"/>
    <property type="molecule type" value="Genomic_DNA"/>
</dbReference>
<dbReference type="SUPFAM" id="SSF52788">
    <property type="entry name" value="Phosphotyrosine protein phosphatases I"/>
    <property type="match status" value="1"/>
</dbReference>
<evidence type="ECO:0000256" key="4">
    <source>
        <dbReference type="ARBA" id="ARBA00022912"/>
    </source>
</evidence>
<evidence type="ECO:0000259" key="7">
    <source>
        <dbReference type="SMART" id="SM00226"/>
    </source>
</evidence>
<feature type="domain" description="Phosphotyrosine protein phosphatase I" evidence="7">
    <location>
        <begin position="1"/>
        <end position="149"/>
    </location>
</feature>
<keyword evidence="4" id="KW-0904">Protein phosphatase</keyword>
<dbReference type="RefSeq" id="WP_010023378.1">
    <property type="nucleotide sequence ID" value="NZ_AFVQ02000072.1"/>
</dbReference>
<name>A0A0U1QPS4_9BACL</name>
<accession>A0A0U1QPS4</accession>
<dbReference type="EC" id="3.1.3.48" evidence="2"/>
<evidence type="ECO:0000256" key="6">
    <source>
        <dbReference type="PIRSR" id="PIRSR617867-1"/>
    </source>
</evidence>
<organism evidence="8 9">
    <name type="scientific">Sporolactobacillus inulinus CASD</name>
    <dbReference type="NCBI Taxonomy" id="1069536"/>
    <lineage>
        <taxon>Bacteria</taxon>
        <taxon>Bacillati</taxon>
        <taxon>Bacillota</taxon>
        <taxon>Bacilli</taxon>
        <taxon>Bacillales</taxon>
        <taxon>Sporolactobacillaceae</taxon>
        <taxon>Sporolactobacillus</taxon>
    </lineage>
</organism>
<dbReference type="STRING" id="1069536.SINU_06090"/>
<evidence type="ECO:0000256" key="1">
    <source>
        <dbReference type="ARBA" id="ARBA00011063"/>
    </source>
</evidence>
<dbReference type="PANTHER" id="PTHR11717">
    <property type="entry name" value="LOW MOLECULAR WEIGHT PROTEIN TYROSINE PHOSPHATASE"/>
    <property type="match status" value="1"/>
</dbReference>
<comment type="caution">
    <text evidence="8">The sequence shown here is derived from an EMBL/GenBank/DDBJ whole genome shotgun (WGS) entry which is preliminary data.</text>
</comment>
<dbReference type="AlphaFoldDB" id="A0A0U1QPS4"/>
<dbReference type="InterPro" id="IPR023485">
    <property type="entry name" value="Ptyr_pPase"/>
</dbReference>
<keyword evidence="9" id="KW-1185">Reference proteome</keyword>
<dbReference type="InterPro" id="IPR017867">
    <property type="entry name" value="Tyr_phospatase_low_mol_wt"/>
</dbReference>
<evidence type="ECO:0000256" key="2">
    <source>
        <dbReference type="ARBA" id="ARBA00013064"/>
    </source>
</evidence>
<evidence type="ECO:0000313" key="9">
    <source>
        <dbReference type="Proteomes" id="UP000035553"/>
    </source>
</evidence>
<dbReference type="GO" id="GO:0004725">
    <property type="term" value="F:protein tyrosine phosphatase activity"/>
    <property type="evidence" value="ECO:0007669"/>
    <property type="project" value="UniProtKB-EC"/>
</dbReference>
<proteinExistence type="inferred from homology"/>
<dbReference type="CDD" id="cd16343">
    <property type="entry name" value="LMWPTP"/>
    <property type="match status" value="1"/>
</dbReference>
<dbReference type="OrthoDB" id="9784339at2"/>
<evidence type="ECO:0000313" key="8">
    <source>
        <dbReference type="EMBL" id="KLI02798.1"/>
    </source>
</evidence>
<dbReference type="Gene3D" id="3.40.50.2300">
    <property type="match status" value="1"/>
</dbReference>
<dbReference type="InterPro" id="IPR050438">
    <property type="entry name" value="LMW_PTPase"/>
</dbReference>
<comment type="catalytic activity">
    <reaction evidence="5">
        <text>O-phospho-L-tyrosyl-[protein] + H2O = L-tyrosyl-[protein] + phosphate</text>
        <dbReference type="Rhea" id="RHEA:10684"/>
        <dbReference type="Rhea" id="RHEA-COMP:10136"/>
        <dbReference type="Rhea" id="RHEA-COMP:20101"/>
        <dbReference type="ChEBI" id="CHEBI:15377"/>
        <dbReference type="ChEBI" id="CHEBI:43474"/>
        <dbReference type="ChEBI" id="CHEBI:46858"/>
        <dbReference type="ChEBI" id="CHEBI:61978"/>
        <dbReference type="EC" id="3.1.3.48"/>
    </reaction>
</comment>
<reference evidence="8 9" key="1">
    <citation type="journal article" date="2011" name="J. Bacteriol.">
        <title>Draft genome sequence of Sporolactobacillus inulinus strain CASD, an efficient D-lactic acid-producing bacterium with high-concentration lactate tolerance capability.</title>
        <authorList>
            <person name="Yu B."/>
            <person name="Su F."/>
            <person name="Wang L."/>
            <person name="Xu K."/>
            <person name="Zhao B."/>
            <person name="Xu P."/>
        </authorList>
    </citation>
    <scope>NUCLEOTIDE SEQUENCE [LARGE SCALE GENOMIC DNA]</scope>
    <source>
        <strain evidence="8 9">CASD</strain>
    </source>
</reference>
<dbReference type="SMART" id="SM00226">
    <property type="entry name" value="LMWPc"/>
    <property type="match status" value="1"/>
</dbReference>
<dbReference type="PANTHER" id="PTHR11717:SF7">
    <property type="entry name" value="LOW MOLECULAR WEIGHT PHOSPHOTYROSINE PROTEIN PHOSPHATASE"/>
    <property type="match status" value="1"/>
</dbReference>
<feature type="active site" description="Nucleophile" evidence="6">
    <location>
        <position position="7"/>
    </location>
</feature>
<protein>
    <recommendedName>
        <fullName evidence="2">protein-tyrosine-phosphatase</fullName>
        <ecNumber evidence="2">3.1.3.48</ecNumber>
    </recommendedName>
</protein>
<dbReference type="Proteomes" id="UP000035553">
    <property type="component" value="Unassembled WGS sequence"/>
</dbReference>
<evidence type="ECO:0000256" key="5">
    <source>
        <dbReference type="ARBA" id="ARBA00051722"/>
    </source>
</evidence>
<comment type="similarity">
    <text evidence="1">Belongs to the low molecular weight phosphotyrosine protein phosphatase family.</text>
</comment>
<feature type="active site" description="Nucleophile" evidence="6">
    <location>
        <position position="13"/>
    </location>
</feature>
<dbReference type="PRINTS" id="PR00719">
    <property type="entry name" value="LMWPTPASE"/>
</dbReference>